<keyword evidence="2" id="KW-1185">Reference proteome</keyword>
<organism evidence="1 2">
    <name type="scientific">Sphingomonas cremea</name>
    <dbReference type="NCBI Taxonomy" id="2904799"/>
    <lineage>
        <taxon>Bacteria</taxon>
        <taxon>Pseudomonadati</taxon>
        <taxon>Pseudomonadota</taxon>
        <taxon>Alphaproteobacteria</taxon>
        <taxon>Sphingomonadales</taxon>
        <taxon>Sphingomonadaceae</taxon>
        <taxon>Sphingomonas</taxon>
    </lineage>
</organism>
<reference evidence="1" key="1">
    <citation type="submission" date="2022-01" db="EMBL/GenBank/DDBJ databases">
        <authorList>
            <person name="Jo J.-H."/>
            <person name="Im W.-T."/>
        </authorList>
    </citation>
    <scope>NUCLEOTIDE SEQUENCE</scope>
    <source>
        <strain evidence="1">G124</strain>
    </source>
</reference>
<dbReference type="RefSeq" id="WP_235068649.1">
    <property type="nucleotide sequence ID" value="NZ_JAKFGM010000003.1"/>
</dbReference>
<evidence type="ECO:0000313" key="2">
    <source>
        <dbReference type="Proteomes" id="UP001139410"/>
    </source>
</evidence>
<proteinExistence type="predicted"/>
<dbReference type="Proteomes" id="UP001139410">
    <property type="component" value="Unassembled WGS sequence"/>
</dbReference>
<dbReference type="EMBL" id="JAKFGM010000003">
    <property type="protein sequence ID" value="MCF2515946.1"/>
    <property type="molecule type" value="Genomic_DNA"/>
</dbReference>
<comment type="caution">
    <text evidence="1">The sequence shown here is derived from an EMBL/GenBank/DDBJ whole genome shotgun (WGS) entry which is preliminary data.</text>
</comment>
<dbReference type="InterPro" id="IPR013433">
    <property type="entry name" value="PHA_gran_rgn"/>
</dbReference>
<dbReference type="Pfam" id="PF09650">
    <property type="entry name" value="PHA_gran_rgn"/>
    <property type="match status" value="1"/>
</dbReference>
<evidence type="ECO:0000313" key="1">
    <source>
        <dbReference type="EMBL" id="MCF2515946.1"/>
    </source>
</evidence>
<gene>
    <name evidence="1" type="ORF">LVY65_12860</name>
</gene>
<dbReference type="AlphaFoldDB" id="A0A9X1QNG3"/>
<name>A0A9X1QNG3_9SPHN</name>
<protein>
    <submittedName>
        <fullName evidence="1">Polyhydroxyalkanoic acid system family protein</fullName>
    </submittedName>
</protein>
<sequence>MERPIDVDLPHKLGREEARRRIATNMHKLEGHIPGGASHVDSHWSGDRLTLNVRAMGQSVEALIDVDETKVHCRIQLPGMLVLFAGPIESMLKLKGSDLLLEDKRD</sequence>
<accession>A0A9X1QNG3</accession>